<dbReference type="GO" id="GO:0016020">
    <property type="term" value="C:membrane"/>
    <property type="evidence" value="ECO:0007669"/>
    <property type="project" value="UniProtKB-SubCell"/>
</dbReference>
<evidence type="ECO:0000256" key="1">
    <source>
        <dbReference type="ARBA" id="ARBA00004141"/>
    </source>
</evidence>
<dbReference type="EMBL" id="CATQJA010002663">
    <property type="protein sequence ID" value="CAJ0581399.1"/>
    <property type="molecule type" value="Genomic_DNA"/>
</dbReference>
<name>A0AA36D800_9BILA</name>
<keyword evidence="9" id="KW-1185">Reference proteome</keyword>
<sequence length="354" mass="40826">MVYGDRIHIVGDNYYQPKTVFGLQVLQCCLNIILIFWIRLYLRILLKSSACHPNLLVLLSAQPLIHLLALTARNIRFLAESAGLLTDRLLIVLNFISDIGISATCIIVLGYCIERIIAMRNIESYERMYRPIPWLGLGILFSSLLYATILLTLWYEQILKSMIVYIAQIGLFSCSGFFFIAIKINADRAYQKMARHRYSSVNQRYQTAMNFKAAQLLLYLAPYKCLSSFFILVGYAWVYDRVEPQYVPLCIEVFFLYNYLQVSLQILLVLLCHSTLRRLLLDAFGLGRIRKRKISDVCVRSITGSRLEFRSNAATDLYFASLQKAWEYSERKEQPAAPQSPESIRKASDLYRVA</sequence>
<evidence type="ECO:0000256" key="7">
    <source>
        <dbReference type="SAM" id="Phobius"/>
    </source>
</evidence>
<feature type="transmembrane region" description="Helical" evidence="7">
    <location>
        <begin position="92"/>
        <end position="113"/>
    </location>
</feature>
<dbReference type="InterPro" id="IPR004151">
    <property type="entry name" value="7TM_GPCR_serpentine_rcpt_Sre"/>
</dbReference>
<comment type="caution">
    <text evidence="8">The sequence shown here is derived from an EMBL/GenBank/DDBJ whole genome shotgun (WGS) entry which is preliminary data.</text>
</comment>
<evidence type="ECO:0000256" key="5">
    <source>
        <dbReference type="ARBA" id="ARBA00023136"/>
    </source>
</evidence>
<protein>
    <recommendedName>
        <fullName evidence="10">G protein-coupled receptor</fullName>
    </recommendedName>
</protein>
<keyword evidence="3 7" id="KW-0812">Transmembrane</keyword>
<dbReference type="GO" id="GO:0007606">
    <property type="term" value="P:sensory perception of chemical stimulus"/>
    <property type="evidence" value="ECO:0007669"/>
    <property type="project" value="InterPro"/>
</dbReference>
<proteinExistence type="inferred from homology"/>
<feature type="transmembrane region" description="Helical" evidence="7">
    <location>
        <begin position="134"/>
        <end position="155"/>
    </location>
</feature>
<feature type="region of interest" description="Disordered" evidence="6">
    <location>
        <begin position="331"/>
        <end position="354"/>
    </location>
</feature>
<accession>A0AA36D800</accession>
<feature type="transmembrane region" description="Helical" evidence="7">
    <location>
        <begin position="161"/>
        <end position="182"/>
    </location>
</feature>
<dbReference type="InterPro" id="IPR052860">
    <property type="entry name" value="NRL-GPCR1"/>
</dbReference>
<comment type="subcellular location">
    <subcellularLocation>
        <location evidence="1">Membrane</location>
        <topology evidence="1">Multi-pass membrane protein</topology>
    </subcellularLocation>
</comment>
<feature type="transmembrane region" description="Helical" evidence="7">
    <location>
        <begin position="216"/>
        <end position="239"/>
    </location>
</feature>
<evidence type="ECO:0000256" key="3">
    <source>
        <dbReference type="ARBA" id="ARBA00022692"/>
    </source>
</evidence>
<keyword evidence="4 7" id="KW-1133">Transmembrane helix</keyword>
<feature type="transmembrane region" description="Helical" evidence="7">
    <location>
        <begin position="259"/>
        <end position="280"/>
    </location>
</feature>
<evidence type="ECO:0008006" key="10">
    <source>
        <dbReference type="Google" id="ProtNLM"/>
    </source>
</evidence>
<dbReference type="Proteomes" id="UP001177023">
    <property type="component" value="Unassembled WGS sequence"/>
</dbReference>
<reference evidence="8" key="1">
    <citation type="submission" date="2023-06" db="EMBL/GenBank/DDBJ databases">
        <authorList>
            <person name="Delattre M."/>
        </authorList>
    </citation>
    <scope>NUCLEOTIDE SEQUENCE</scope>
    <source>
        <strain evidence="8">AF72</strain>
    </source>
</reference>
<dbReference type="Pfam" id="PF03125">
    <property type="entry name" value="Sre"/>
    <property type="match status" value="1"/>
</dbReference>
<comment type="similarity">
    <text evidence="2">Belongs to the nematode receptor-like protein sre family.</text>
</comment>
<keyword evidence="5 7" id="KW-0472">Membrane</keyword>
<dbReference type="PANTHER" id="PTHR47521">
    <property type="entry name" value="SERPENTINE RECEPTOR, CLASS E (EPSILON)-RELATED"/>
    <property type="match status" value="1"/>
</dbReference>
<evidence type="ECO:0000313" key="8">
    <source>
        <dbReference type="EMBL" id="CAJ0581399.1"/>
    </source>
</evidence>
<evidence type="ECO:0000313" key="9">
    <source>
        <dbReference type="Proteomes" id="UP001177023"/>
    </source>
</evidence>
<evidence type="ECO:0000256" key="6">
    <source>
        <dbReference type="SAM" id="MobiDB-lite"/>
    </source>
</evidence>
<feature type="transmembrane region" description="Helical" evidence="7">
    <location>
        <begin position="54"/>
        <end position="72"/>
    </location>
</feature>
<evidence type="ECO:0000256" key="2">
    <source>
        <dbReference type="ARBA" id="ARBA00006803"/>
    </source>
</evidence>
<feature type="non-terminal residue" evidence="8">
    <location>
        <position position="354"/>
    </location>
</feature>
<feature type="transmembrane region" description="Helical" evidence="7">
    <location>
        <begin position="20"/>
        <end position="42"/>
    </location>
</feature>
<gene>
    <name evidence="8" type="ORF">MSPICULIGERA_LOCUS19560</name>
</gene>
<dbReference type="AlphaFoldDB" id="A0AA36D800"/>
<feature type="compositionally biased region" description="Basic and acidic residues" evidence="6">
    <location>
        <begin position="343"/>
        <end position="354"/>
    </location>
</feature>
<evidence type="ECO:0000256" key="4">
    <source>
        <dbReference type="ARBA" id="ARBA00022989"/>
    </source>
</evidence>
<organism evidence="8 9">
    <name type="scientific">Mesorhabditis spiculigera</name>
    <dbReference type="NCBI Taxonomy" id="96644"/>
    <lineage>
        <taxon>Eukaryota</taxon>
        <taxon>Metazoa</taxon>
        <taxon>Ecdysozoa</taxon>
        <taxon>Nematoda</taxon>
        <taxon>Chromadorea</taxon>
        <taxon>Rhabditida</taxon>
        <taxon>Rhabditina</taxon>
        <taxon>Rhabditomorpha</taxon>
        <taxon>Rhabditoidea</taxon>
        <taxon>Rhabditidae</taxon>
        <taxon>Mesorhabditinae</taxon>
        <taxon>Mesorhabditis</taxon>
    </lineage>
</organism>